<gene>
    <name evidence="1" type="ORF">CPB84DRAFT_1747306</name>
</gene>
<dbReference type="AlphaFoldDB" id="A0A9P5NP46"/>
<dbReference type="Proteomes" id="UP000724874">
    <property type="component" value="Unassembled WGS sequence"/>
</dbReference>
<accession>A0A9P5NP46</accession>
<evidence type="ECO:0000313" key="1">
    <source>
        <dbReference type="EMBL" id="KAF8900855.1"/>
    </source>
</evidence>
<keyword evidence="2" id="KW-1185">Reference proteome</keyword>
<comment type="caution">
    <text evidence="1">The sequence shown here is derived from an EMBL/GenBank/DDBJ whole genome shotgun (WGS) entry which is preliminary data.</text>
</comment>
<organism evidence="1 2">
    <name type="scientific">Gymnopilus junonius</name>
    <name type="common">Spectacular rustgill mushroom</name>
    <name type="synonym">Gymnopilus spectabilis subsp. junonius</name>
    <dbReference type="NCBI Taxonomy" id="109634"/>
    <lineage>
        <taxon>Eukaryota</taxon>
        <taxon>Fungi</taxon>
        <taxon>Dikarya</taxon>
        <taxon>Basidiomycota</taxon>
        <taxon>Agaricomycotina</taxon>
        <taxon>Agaricomycetes</taxon>
        <taxon>Agaricomycetidae</taxon>
        <taxon>Agaricales</taxon>
        <taxon>Agaricineae</taxon>
        <taxon>Hymenogastraceae</taxon>
        <taxon>Gymnopilus</taxon>
    </lineage>
</organism>
<proteinExistence type="predicted"/>
<sequence>MNFHLLSGLKGRIANFKSLSDSDETLKLWLHSLDGLLVRESSISVKAAYSDLCVFGLKVFIAISSGPTNALEGSMMPGQLRLGSDPNDMDTSSPLFADQIWEWDTPSGAFRCIRILNPLRADDQAQNEPVSHSFSPGGSSQERAIQRMGVGLECNTKPSNIIVHSFDRIAVFNRAFFSEEKPINPRTGHLHYLRLLLTHDVRVLPFSLPGTLPAISNNRVLAYQKVVGKYLFLILDFDQKRVNNLLNKTPEEQEALHAELYQAESNAREKVKVVTRQSYAQEEGIGGSTIDAKYPIRSVPLEWREHLKSLTQQETQEQEGASLIFDEAPERCRSGRLGITNDCVMLTPEPGDSGISAEDCRDK</sequence>
<dbReference type="EMBL" id="JADNYJ010000045">
    <property type="protein sequence ID" value="KAF8900855.1"/>
    <property type="molecule type" value="Genomic_DNA"/>
</dbReference>
<reference evidence="1" key="1">
    <citation type="submission" date="2020-11" db="EMBL/GenBank/DDBJ databases">
        <authorList>
            <consortium name="DOE Joint Genome Institute"/>
            <person name="Ahrendt S."/>
            <person name="Riley R."/>
            <person name="Andreopoulos W."/>
            <person name="LaButti K."/>
            <person name="Pangilinan J."/>
            <person name="Ruiz-duenas F.J."/>
            <person name="Barrasa J.M."/>
            <person name="Sanchez-Garcia M."/>
            <person name="Camarero S."/>
            <person name="Miyauchi S."/>
            <person name="Serrano A."/>
            <person name="Linde D."/>
            <person name="Babiker R."/>
            <person name="Drula E."/>
            <person name="Ayuso-Fernandez I."/>
            <person name="Pacheco R."/>
            <person name="Padilla G."/>
            <person name="Ferreira P."/>
            <person name="Barriuso J."/>
            <person name="Kellner H."/>
            <person name="Castanera R."/>
            <person name="Alfaro M."/>
            <person name="Ramirez L."/>
            <person name="Pisabarro A.G."/>
            <person name="Kuo A."/>
            <person name="Tritt A."/>
            <person name="Lipzen A."/>
            <person name="He G."/>
            <person name="Yan M."/>
            <person name="Ng V."/>
            <person name="Cullen D."/>
            <person name="Martin F."/>
            <person name="Rosso M.-N."/>
            <person name="Henrissat B."/>
            <person name="Hibbett D."/>
            <person name="Martinez A.T."/>
            <person name="Grigoriev I.V."/>
        </authorList>
    </citation>
    <scope>NUCLEOTIDE SEQUENCE</scope>
    <source>
        <strain evidence="1">AH 44721</strain>
    </source>
</reference>
<protein>
    <submittedName>
        <fullName evidence="1">Uncharacterized protein</fullName>
    </submittedName>
</protein>
<evidence type="ECO:0000313" key="2">
    <source>
        <dbReference type="Proteomes" id="UP000724874"/>
    </source>
</evidence>
<dbReference type="OrthoDB" id="2885612at2759"/>
<name>A0A9P5NP46_GYMJU</name>